<dbReference type="SFLD" id="SFLDG01067">
    <property type="entry name" value="SPASM/twitch_domain_containing"/>
    <property type="match status" value="1"/>
</dbReference>
<dbReference type="SUPFAM" id="SSF102114">
    <property type="entry name" value="Radical SAM enzymes"/>
    <property type="match status" value="1"/>
</dbReference>
<dbReference type="PANTHER" id="PTHR30352">
    <property type="entry name" value="PYRUVATE FORMATE-LYASE-ACTIVATING ENZYME"/>
    <property type="match status" value="1"/>
</dbReference>
<dbReference type="InterPro" id="IPR006638">
    <property type="entry name" value="Elp3/MiaA/NifB-like_rSAM"/>
</dbReference>
<dbReference type="Proteomes" id="UP000295832">
    <property type="component" value="Unassembled WGS sequence"/>
</dbReference>
<evidence type="ECO:0000256" key="2">
    <source>
        <dbReference type="ARBA" id="ARBA00022485"/>
    </source>
</evidence>
<feature type="domain" description="Radical SAM core" evidence="7">
    <location>
        <begin position="13"/>
        <end position="229"/>
    </location>
</feature>
<dbReference type="Pfam" id="PF04055">
    <property type="entry name" value="Radical_SAM"/>
    <property type="match status" value="1"/>
</dbReference>
<dbReference type="InterPro" id="IPR013785">
    <property type="entry name" value="Aldolase_TIM"/>
</dbReference>
<dbReference type="PROSITE" id="PS51257">
    <property type="entry name" value="PROKAR_LIPOPROTEIN"/>
    <property type="match status" value="1"/>
</dbReference>
<accession>A0A4R8H9V8</accession>
<reference evidence="8 9" key="1">
    <citation type="submission" date="2019-03" db="EMBL/GenBank/DDBJ databases">
        <title>Subsurface microbial communities from deep shales in Ohio and West Virginia, USA.</title>
        <authorList>
            <person name="Wrighton K."/>
        </authorList>
    </citation>
    <scope>NUCLEOTIDE SEQUENCE [LARGE SCALE GENOMIC DNA]</scope>
    <source>
        <strain evidence="8 9">MSL 6dP</strain>
    </source>
</reference>
<dbReference type="InterPro" id="IPR034457">
    <property type="entry name" value="Organic_radical-activating"/>
</dbReference>
<dbReference type="AlphaFoldDB" id="A0A4R8H9V8"/>
<evidence type="ECO:0000256" key="1">
    <source>
        <dbReference type="ARBA" id="ARBA00001966"/>
    </source>
</evidence>
<keyword evidence="9" id="KW-1185">Reference proteome</keyword>
<keyword evidence="8" id="KW-0456">Lyase</keyword>
<evidence type="ECO:0000313" key="9">
    <source>
        <dbReference type="Proteomes" id="UP000295832"/>
    </source>
</evidence>
<keyword evidence="5" id="KW-0408">Iron</keyword>
<keyword evidence="3" id="KW-0949">S-adenosyl-L-methionine</keyword>
<dbReference type="EMBL" id="SOEG01000006">
    <property type="protein sequence ID" value="TDX52468.1"/>
    <property type="molecule type" value="Genomic_DNA"/>
</dbReference>
<comment type="caution">
    <text evidence="8">The sequence shown here is derived from an EMBL/GenBank/DDBJ whole genome shotgun (WGS) entry which is preliminary data.</text>
</comment>
<dbReference type="InterPro" id="IPR012840">
    <property type="entry name" value="NrdG2"/>
</dbReference>
<dbReference type="InterPro" id="IPR007197">
    <property type="entry name" value="rSAM"/>
</dbReference>
<organism evidence="8 9">
    <name type="scientific">Orenia marismortui</name>
    <dbReference type="NCBI Taxonomy" id="46469"/>
    <lineage>
        <taxon>Bacteria</taxon>
        <taxon>Bacillati</taxon>
        <taxon>Bacillota</taxon>
        <taxon>Clostridia</taxon>
        <taxon>Halanaerobiales</taxon>
        <taxon>Halobacteroidaceae</taxon>
        <taxon>Orenia</taxon>
    </lineage>
</organism>
<name>A0A4R8H9V8_9FIRM</name>
<evidence type="ECO:0000259" key="7">
    <source>
        <dbReference type="PROSITE" id="PS51918"/>
    </source>
</evidence>
<keyword evidence="6" id="KW-0411">Iron-sulfur</keyword>
<dbReference type="RefSeq" id="WP_134115624.1">
    <property type="nucleotide sequence ID" value="NZ_SOEG01000006.1"/>
</dbReference>
<dbReference type="PROSITE" id="PS51918">
    <property type="entry name" value="RADICAL_SAM"/>
    <property type="match status" value="1"/>
</dbReference>
<keyword evidence="8" id="KW-0670">Pyruvate</keyword>
<proteinExistence type="predicted"/>
<evidence type="ECO:0000256" key="3">
    <source>
        <dbReference type="ARBA" id="ARBA00022691"/>
    </source>
</evidence>
<evidence type="ECO:0000256" key="6">
    <source>
        <dbReference type="ARBA" id="ARBA00023014"/>
    </source>
</evidence>
<evidence type="ECO:0000256" key="5">
    <source>
        <dbReference type="ARBA" id="ARBA00023004"/>
    </source>
</evidence>
<keyword evidence="2" id="KW-0004">4Fe-4S</keyword>
<dbReference type="SMART" id="SM00729">
    <property type="entry name" value="Elp3"/>
    <property type="match status" value="1"/>
</dbReference>
<dbReference type="GO" id="GO:0016829">
    <property type="term" value="F:lyase activity"/>
    <property type="evidence" value="ECO:0007669"/>
    <property type="project" value="UniProtKB-KW"/>
</dbReference>
<comment type="cofactor">
    <cofactor evidence="1">
        <name>[4Fe-4S] cluster</name>
        <dbReference type="ChEBI" id="CHEBI:49883"/>
    </cofactor>
</comment>
<keyword evidence="4" id="KW-0479">Metal-binding</keyword>
<dbReference type="CDD" id="cd01335">
    <property type="entry name" value="Radical_SAM"/>
    <property type="match status" value="1"/>
</dbReference>
<dbReference type="GO" id="GO:0051539">
    <property type="term" value="F:4 iron, 4 sulfur cluster binding"/>
    <property type="evidence" value="ECO:0007669"/>
    <property type="project" value="UniProtKB-KW"/>
</dbReference>
<evidence type="ECO:0000313" key="8">
    <source>
        <dbReference type="EMBL" id="TDX52468.1"/>
    </source>
</evidence>
<dbReference type="InterPro" id="IPR058240">
    <property type="entry name" value="rSAM_sf"/>
</dbReference>
<dbReference type="SFLD" id="SFLDS00029">
    <property type="entry name" value="Radical_SAM"/>
    <property type="match status" value="1"/>
</dbReference>
<dbReference type="PANTHER" id="PTHR30352:SF13">
    <property type="entry name" value="GLYCYL-RADICAL ENZYME ACTIVATING ENZYME YJJW-RELATED"/>
    <property type="match status" value="1"/>
</dbReference>
<protein>
    <submittedName>
        <fullName evidence="8">Pyruvate formate lyase activating enzyme</fullName>
    </submittedName>
</protein>
<dbReference type="GO" id="GO:0046872">
    <property type="term" value="F:metal ion binding"/>
    <property type="evidence" value="ECO:0007669"/>
    <property type="project" value="UniProtKB-KW"/>
</dbReference>
<dbReference type="SFLD" id="SFLDG01094">
    <property type="entry name" value="Uncharacterised_Radical_SAM_Su"/>
    <property type="match status" value="1"/>
</dbReference>
<sequence length="230" mass="26303">MKIAGVQRTSLIDYPEHIATIVFTQGCNYRCPYCHNSSLIPCSKENKNFIPLEEFWSFIDSRKNLIDGVSITGGEPTLQADLINFIKEVKAKGLKVKLDTNGSNPSILKRLIKENLIDYIAMDIKSSLDNYSEITGDCDIGKIKESINLIKNSAIDYEFRTTVVPTLHTEKDFESIGKVITGAKQYYIQNFRPVNTLDQEFLEIKGFPDTKLEEFRNIIMKYVKEVFIRN</sequence>
<gene>
    <name evidence="8" type="ORF">C7959_10631</name>
</gene>
<dbReference type="Gene3D" id="3.20.20.70">
    <property type="entry name" value="Aldolase class I"/>
    <property type="match status" value="1"/>
</dbReference>
<evidence type="ECO:0000256" key="4">
    <source>
        <dbReference type="ARBA" id="ARBA00022723"/>
    </source>
</evidence>
<dbReference type="NCBIfam" id="TIGR02495">
    <property type="entry name" value="NrdG2"/>
    <property type="match status" value="1"/>
</dbReference>